<gene>
    <name evidence="1" type="ORF">HUE88_01900</name>
</gene>
<evidence type="ECO:0000313" key="2">
    <source>
        <dbReference type="Proteomes" id="UP000593994"/>
    </source>
</evidence>
<dbReference type="RefSeq" id="WP_194370543.1">
    <property type="nucleotide sequence ID" value="NZ_CP054492.1"/>
</dbReference>
<dbReference type="KEGG" id="sbal:HUE88_01900"/>
<evidence type="ECO:0000313" key="1">
    <source>
        <dbReference type="EMBL" id="QOY52474.1"/>
    </source>
</evidence>
<dbReference type="EMBL" id="CP054492">
    <property type="protein sequence ID" value="QOY52474.1"/>
    <property type="molecule type" value="Genomic_DNA"/>
</dbReference>
<dbReference type="AlphaFoldDB" id="A0A7S7LXM3"/>
<name>A0A7S7LXM3_9BACT</name>
<dbReference type="Proteomes" id="UP000593994">
    <property type="component" value="Chromosome"/>
</dbReference>
<proteinExistence type="predicted"/>
<protein>
    <submittedName>
        <fullName evidence="1">Uncharacterized protein</fullName>
    </submittedName>
</protein>
<reference evidence="1 2" key="1">
    <citation type="submission" date="2020-05" db="EMBL/GenBank/DDBJ databases">
        <title>Sulfurimonas marisnigri, sp. nov., and Sulfurimonas baltica, sp. nov., manganese oxide reducing chemolithoautotrophs of the class Epsilonproteobacteria isolated from the pelagic redoxclines of the Black and Baltic Seas and emended description of the genus Sulfurimonas.</title>
        <authorList>
            <person name="Henkel J.V."/>
            <person name="Laudan C."/>
            <person name="Werner J."/>
            <person name="Neu T."/>
            <person name="Plewe S."/>
            <person name="Sproer C."/>
            <person name="Bunk B."/>
            <person name="Schulz-Vogt H.N."/>
        </authorList>
    </citation>
    <scope>NUCLEOTIDE SEQUENCE [LARGE SCALE GENOMIC DNA]</scope>
    <source>
        <strain evidence="1 2">GD2</strain>
    </source>
</reference>
<accession>A0A7S7LXM3</accession>
<sequence>MKKELNTSNTMKSEVVLGKEPKFIIRPLTEAEIANKQTETEVAFYMNSQYKRDGMNASTHKDGLLWKHEDSMLRPAIYNLAMAFLNAGNEDMAFILLNDLADNGYQPALELTGGL</sequence>
<keyword evidence="2" id="KW-1185">Reference proteome</keyword>
<organism evidence="1 2">
    <name type="scientific">Candidatus Sulfurimonas baltica</name>
    <dbReference type="NCBI Taxonomy" id="2740404"/>
    <lineage>
        <taxon>Bacteria</taxon>
        <taxon>Pseudomonadati</taxon>
        <taxon>Campylobacterota</taxon>
        <taxon>Epsilonproteobacteria</taxon>
        <taxon>Campylobacterales</taxon>
        <taxon>Sulfurimonadaceae</taxon>
        <taxon>Sulfurimonas</taxon>
    </lineage>
</organism>